<dbReference type="SUPFAM" id="SSF51735">
    <property type="entry name" value="NAD(P)-binding Rossmann-fold domains"/>
    <property type="match status" value="1"/>
</dbReference>
<gene>
    <name evidence="3" type="ORF">BDV41DRAFT_586586</name>
</gene>
<evidence type="ECO:0000256" key="2">
    <source>
        <dbReference type="ARBA" id="ARBA00023002"/>
    </source>
</evidence>
<evidence type="ECO:0000313" key="4">
    <source>
        <dbReference type="Proteomes" id="UP000325433"/>
    </source>
</evidence>
<accession>A0A5N6W3I3</accession>
<dbReference type="InterPro" id="IPR036291">
    <property type="entry name" value="NAD(P)-bd_dom_sf"/>
</dbReference>
<dbReference type="PANTHER" id="PTHR43157:SF31">
    <property type="entry name" value="PHOSPHATIDYLINOSITOL-GLYCAN BIOSYNTHESIS CLASS F PROTEIN"/>
    <property type="match status" value="1"/>
</dbReference>
<keyword evidence="4" id="KW-1185">Reference proteome</keyword>
<dbReference type="InterPro" id="IPR002347">
    <property type="entry name" value="SDR_fam"/>
</dbReference>
<dbReference type="Proteomes" id="UP000325433">
    <property type="component" value="Unassembled WGS sequence"/>
</dbReference>
<dbReference type="EMBL" id="ML738312">
    <property type="protein sequence ID" value="KAE8315397.1"/>
    <property type="molecule type" value="Genomic_DNA"/>
</dbReference>
<dbReference type="PANTHER" id="PTHR43157">
    <property type="entry name" value="PHOSPHATIDYLINOSITOL-GLYCAN BIOSYNTHESIS CLASS F PROTEIN-RELATED"/>
    <property type="match status" value="1"/>
</dbReference>
<protein>
    <submittedName>
        <fullName evidence="3">NAD(P)-binding protein</fullName>
    </submittedName>
</protein>
<comment type="similarity">
    <text evidence="1">Belongs to the short-chain dehydrogenases/reductases (SDR) family.</text>
</comment>
<reference evidence="4" key="1">
    <citation type="submission" date="2019-04" db="EMBL/GenBank/DDBJ databases">
        <title>Friends and foes A comparative genomics studyof 23 Aspergillus species from section Flavi.</title>
        <authorList>
            <consortium name="DOE Joint Genome Institute"/>
            <person name="Kjaerbolling I."/>
            <person name="Vesth T."/>
            <person name="Frisvad J.C."/>
            <person name="Nybo J.L."/>
            <person name="Theobald S."/>
            <person name="Kildgaard S."/>
            <person name="Isbrandt T."/>
            <person name="Kuo A."/>
            <person name="Sato A."/>
            <person name="Lyhne E.K."/>
            <person name="Kogle M.E."/>
            <person name="Wiebenga A."/>
            <person name="Kun R.S."/>
            <person name="Lubbers R.J."/>
            <person name="Makela M.R."/>
            <person name="Barry K."/>
            <person name="Chovatia M."/>
            <person name="Clum A."/>
            <person name="Daum C."/>
            <person name="Haridas S."/>
            <person name="He G."/>
            <person name="LaButti K."/>
            <person name="Lipzen A."/>
            <person name="Mondo S."/>
            <person name="Riley R."/>
            <person name="Salamov A."/>
            <person name="Simmons B.A."/>
            <person name="Magnuson J.K."/>
            <person name="Henrissat B."/>
            <person name="Mortensen U.H."/>
            <person name="Larsen T.O."/>
            <person name="Devries R.P."/>
            <person name="Grigoriev I.V."/>
            <person name="Machida M."/>
            <person name="Baker S.E."/>
            <person name="Andersen M.R."/>
        </authorList>
    </citation>
    <scope>NUCLEOTIDE SEQUENCE [LARGE SCALE GENOMIC DNA]</scope>
    <source>
        <strain evidence="4">CBS 130015</strain>
    </source>
</reference>
<dbReference type="Pfam" id="PF00106">
    <property type="entry name" value="adh_short"/>
    <property type="match status" value="1"/>
</dbReference>
<proteinExistence type="inferred from homology"/>
<name>A0A5N6W3I3_9EURO</name>
<sequence length="292" mass="32578">MASQQPEFRITPNLIAGLHTFFYSQQFVMPSYPESSFADQTVIVTGSNTGLGLEAARHFYRLNCAHLILAVRIVIKGQTAKEEIIDSVKHRSDPDAIKIWELDQSSTASTLEFADRVKTELPRVDVLVENAVQVNVLNTFFLALSLLPKLNETKEAFPESQPHFVIVSFEAHRLTNFPEINAPDLYAKLSEREAFSHLCSSNLDRSGSEPPLIVRIMRRILDRTTEVGGRTFVLAAAAPATSHGEFQSDGVNQDVESWIYIDLGRRAQEKVFDQTLKILEARKSGLAHGIGL</sequence>
<evidence type="ECO:0000256" key="1">
    <source>
        <dbReference type="ARBA" id="ARBA00006484"/>
    </source>
</evidence>
<evidence type="ECO:0000313" key="3">
    <source>
        <dbReference type="EMBL" id="KAE8315397.1"/>
    </source>
</evidence>
<dbReference type="AlphaFoldDB" id="A0A5N6W3I3"/>
<dbReference type="GO" id="GO:0016491">
    <property type="term" value="F:oxidoreductase activity"/>
    <property type="evidence" value="ECO:0007669"/>
    <property type="project" value="UniProtKB-KW"/>
</dbReference>
<keyword evidence="2" id="KW-0560">Oxidoreductase</keyword>
<organism evidence="3 4">
    <name type="scientific">Aspergillus transmontanensis</name>
    <dbReference type="NCBI Taxonomy" id="1034304"/>
    <lineage>
        <taxon>Eukaryota</taxon>
        <taxon>Fungi</taxon>
        <taxon>Dikarya</taxon>
        <taxon>Ascomycota</taxon>
        <taxon>Pezizomycotina</taxon>
        <taxon>Eurotiomycetes</taxon>
        <taxon>Eurotiomycetidae</taxon>
        <taxon>Eurotiales</taxon>
        <taxon>Aspergillaceae</taxon>
        <taxon>Aspergillus</taxon>
        <taxon>Aspergillus subgen. Circumdati</taxon>
    </lineage>
</organism>
<dbReference type="Gene3D" id="3.40.50.720">
    <property type="entry name" value="NAD(P)-binding Rossmann-like Domain"/>
    <property type="match status" value="1"/>
</dbReference>